<proteinExistence type="predicted"/>
<comment type="caution">
    <text evidence="3">The sequence shown here is derived from an EMBL/GenBank/DDBJ whole genome shotgun (WGS) entry which is preliminary data.</text>
</comment>
<feature type="compositionally biased region" description="Basic and acidic residues" evidence="2">
    <location>
        <begin position="105"/>
        <end position="122"/>
    </location>
</feature>
<organism evidence="3 4">
    <name type="scientific">Streptomyces malaysiensis</name>
    <dbReference type="NCBI Taxonomy" id="92644"/>
    <lineage>
        <taxon>Bacteria</taxon>
        <taxon>Bacillati</taxon>
        <taxon>Actinomycetota</taxon>
        <taxon>Actinomycetes</taxon>
        <taxon>Kitasatosporales</taxon>
        <taxon>Streptomycetaceae</taxon>
        <taxon>Streptomyces</taxon>
        <taxon>Streptomyces violaceusniger group</taxon>
    </lineage>
</organism>
<evidence type="ECO:0000256" key="1">
    <source>
        <dbReference type="SAM" id="Coils"/>
    </source>
</evidence>
<keyword evidence="1" id="KW-0175">Coiled coil</keyword>
<dbReference type="AlphaFoldDB" id="A0A2J7Z018"/>
<reference evidence="3 4" key="1">
    <citation type="submission" date="2015-09" db="EMBL/GenBank/DDBJ databases">
        <title>Genome sequence, genome mining and natural product profiling of a biocontrol bacterium Streptomyces malaysiensis F913.</title>
        <authorList>
            <person name="Xu Y."/>
            <person name="Wei J."/>
            <person name="Xie J."/>
            <person name="Li T."/>
            <person name="Zhou Z."/>
        </authorList>
    </citation>
    <scope>NUCLEOTIDE SEQUENCE [LARGE SCALE GENOMIC DNA]</scope>
    <source>
        <strain evidence="3 4">F913</strain>
    </source>
</reference>
<dbReference type="EMBL" id="LJIW01000002">
    <property type="protein sequence ID" value="PNG93615.1"/>
    <property type="molecule type" value="Genomic_DNA"/>
</dbReference>
<sequence>MTLHNGPGHGTIIPLMGRLEGGRDGCTMSNDKLSISDQDLSDLIKDLEEMLSYLEEQIERLGHLRQSMDPDDHKGPAVAAYKKLERDAYAGAVRVRQLLTRIEEAAKQRGESPGERYEELRSRFQSLQKLPS</sequence>
<keyword evidence="4" id="KW-1185">Reference proteome</keyword>
<evidence type="ECO:0000256" key="2">
    <source>
        <dbReference type="SAM" id="MobiDB-lite"/>
    </source>
</evidence>
<feature type="region of interest" description="Disordered" evidence="2">
    <location>
        <begin position="105"/>
        <end position="132"/>
    </location>
</feature>
<name>A0A2J7Z018_STRMQ</name>
<feature type="compositionally biased region" description="Polar residues" evidence="2">
    <location>
        <begin position="123"/>
        <end position="132"/>
    </location>
</feature>
<dbReference type="Proteomes" id="UP000236520">
    <property type="component" value="Unassembled WGS sequence"/>
</dbReference>
<evidence type="ECO:0000313" key="3">
    <source>
        <dbReference type="EMBL" id="PNG93615.1"/>
    </source>
</evidence>
<accession>A0A2J7Z018</accession>
<evidence type="ECO:0000313" key="4">
    <source>
        <dbReference type="Proteomes" id="UP000236520"/>
    </source>
</evidence>
<protein>
    <submittedName>
        <fullName evidence="3">Uncharacterized protein</fullName>
    </submittedName>
</protein>
<feature type="coiled-coil region" evidence="1">
    <location>
        <begin position="37"/>
        <end position="64"/>
    </location>
</feature>
<gene>
    <name evidence="3" type="ORF">SMF913_29080</name>
</gene>